<feature type="binding site" evidence="8">
    <location>
        <position position="176"/>
    </location>
    <ligand>
        <name>substrate</name>
    </ligand>
</feature>
<dbReference type="CDD" id="cd02152">
    <property type="entry name" value="OAT"/>
    <property type="match status" value="1"/>
</dbReference>
<dbReference type="FunFam" id="3.60.70.12:FF:000001">
    <property type="entry name" value="Arginine biosynthesis bifunctional protein ArgJ, chloroplastic"/>
    <property type="match status" value="1"/>
</dbReference>
<feature type="binding site" evidence="8">
    <location>
        <position position="271"/>
    </location>
    <ligand>
        <name>substrate</name>
    </ligand>
</feature>
<sequence length="400" mass="42776">MILGSGIFRTKLPTGFKAGGINCGVRLYRPDLGVIISNTPAVAVGVFTQNNFKAAPVKYCEQHLPANNIKAIITNSGEANAATGHDGVVHNLSMAQTLANNLSCSPSQILTASTGIIGKPLSIVKITQAIPTLVQKTTDIAENFATAILTTDLVPKTVYKDVELSQGTIRITGICKGSGMIHPNMATMLGYLLTDAKLDITEAQTWLKQVCDQSFNIISVDGETSTNDCVFLMANGNSHVSPNTAQDKTIFYQALLEVALALAKSIARDGEGASKLIEAKVSGAATEEQAKAVAKAIITSPLIKTAMHGQSPNWGRILARIGNEMITENMLSQCEIAIQGITLFAQDKISSNDSLIALKELLTKDHIIIEIKFFQGHKKATAWGCDLTEKYVQINAEYVS</sequence>
<dbReference type="InterPro" id="IPR042195">
    <property type="entry name" value="ArgJ_beta_C"/>
</dbReference>
<comment type="catalytic activity">
    <reaction evidence="8">
        <text>N(2)-acetyl-L-ornithine + L-glutamate = N-acetyl-L-glutamate + L-ornithine</text>
        <dbReference type="Rhea" id="RHEA:15349"/>
        <dbReference type="ChEBI" id="CHEBI:29985"/>
        <dbReference type="ChEBI" id="CHEBI:44337"/>
        <dbReference type="ChEBI" id="CHEBI:46911"/>
        <dbReference type="ChEBI" id="CHEBI:57805"/>
        <dbReference type="EC" id="2.3.1.35"/>
    </reaction>
</comment>
<dbReference type="PANTHER" id="PTHR23100">
    <property type="entry name" value="ARGININE BIOSYNTHESIS BIFUNCTIONAL PROTEIN ARGJ"/>
    <property type="match status" value="1"/>
</dbReference>
<protein>
    <recommendedName>
        <fullName evidence="8">Arginine biosynthesis bifunctional protein ArgJ</fullName>
    </recommendedName>
    <domain>
        <recommendedName>
            <fullName evidence="8">Glutamate N-acetyltransferase</fullName>
            <ecNumber evidence="8">2.3.1.35</ecNumber>
        </recommendedName>
        <alternativeName>
            <fullName evidence="8">Ornithine acetyltransferase</fullName>
            <shortName evidence="8">OATase</shortName>
        </alternativeName>
        <alternativeName>
            <fullName evidence="8">Ornithine transacetylase</fullName>
        </alternativeName>
    </domain>
    <domain>
        <recommendedName>
            <fullName evidence="8">Amino-acid acetyltransferase</fullName>
            <ecNumber evidence="8">2.3.1.1</ecNumber>
        </recommendedName>
        <alternativeName>
            <fullName evidence="8">N-acetylglutamate synthase</fullName>
            <shortName evidence="8">AGSase</shortName>
        </alternativeName>
    </domain>
    <component>
        <recommendedName>
            <fullName evidence="8">Arginine biosynthesis bifunctional protein ArgJ alpha chain</fullName>
        </recommendedName>
    </component>
    <component>
        <recommendedName>
            <fullName evidence="8">Arginine biosynthesis bifunctional protein ArgJ beta chain</fullName>
        </recommendedName>
    </component>
</protein>
<dbReference type="Pfam" id="PF01960">
    <property type="entry name" value="ArgJ"/>
    <property type="match status" value="1"/>
</dbReference>
<dbReference type="InterPro" id="IPR002813">
    <property type="entry name" value="Arg_biosynth_ArgJ"/>
</dbReference>
<evidence type="ECO:0000256" key="8">
    <source>
        <dbReference type="HAMAP-Rule" id="MF_01106"/>
    </source>
</evidence>
<gene>
    <name evidence="8 9" type="primary">argJ</name>
    <name evidence="9" type="ORF">NCTC13316_01537</name>
</gene>
<feature type="site" description="Cleavage; by autolysis" evidence="8">
    <location>
        <begin position="186"/>
        <end position="187"/>
    </location>
</feature>
<keyword evidence="6 8" id="KW-0068">Autocatalytic cleavage</keyword>
<dbReference type="EC" id="2.3.1.1" evidence="8"/>
<comment type="subcellular location">
    <subcellularLocation>
        <location evidence="8">Cytoplasm</location>
    </subcellularLocation>
</comment>
<comment type="function">
    <text evidence="8">Catalyzes two activities which are involved in the cyclic version of arginine biosynthesis: the synthesis of N-acetylglutamate from glutamate and acetyl-CoA as the acetyl donor, and of ornithine by transacetylation between N(2)-acetylornithine and glutamate.</text>
</comment>
<dbReference type="NCBIfam" id="TIGR00120">
    <property type="entry name" value="ArgJ"/>
    <property type="match status" value="1"/>
</dbReference>
<comment type="subunit">
    <text evidence="2 8">Heterotetramer of two alpha and two beta chains.</text>
</comment>
<feature type="chain" id="PRO_5023531756" description="Arginine biosynthesis bifunctional protein ArgJ beta chain" evidence="8">
    <location>
        <begin position="187"/>
        <end position="400"/>
    </location>
</feature>
<accession>A0A378JTE1</accession>
<keyword evidence="4 8" id="KW-0028">Amino-acid biosynthesis</keyword>
<dbReference type="PANTHER" id="PTHR23100:SF0">
    <property type="entry name" value="ARGININE BIOSYNTHESIS BIFUNCTIONAL PROTEIN ARGJ, MITOCHONDRIAL"/>
    <property type="match status" value="1"/>
</dbReference>
<comment type="pathway">
    <text evidence="8">Amino-acid biosynthesis; L-arginine biosynthesis; L-ornithine and N-acetyl-L-glutamate from L-glutamate and N(2)-acetyl-L-ornithine (cyclic): step 1/1.</text>
</comment>
<dbReference type="GO" id="GO:0006592">
    <property type="term" value="P:ornithine biosynthetic process"/>
    <property type="evidence" value="ECO:0007669"/>
    <property type="project" value="TreeGrafter"/>
</dbReference>
<evidence type="ECO:0000256" key="3">
    <source>
        <dbReference type="ARBA" id="ARBA00022571"/>
    </source>
</evidence>
<evidence type="ECO:0000256" key="5">
    <source>
        <dbReference type="ARBA" id="ARBA00022679"/>
    </source>
</evidence>
<dbReference type="NCBIfam" id="NF003802">
    <property type="entry name" value="PRK05388.1"/>
    <property type="match status" value="1"/>
</dbReference>
<dbReference type="GO" id="GO:0004042">
    <property type="term" value="F:L-glutamate N-acetyltransferase activity"/>
    <property type="evidence" value="ECO:0007669"/>
    <property type="project" value="UniProtKB-UniRule"/>
</dbReference>
<dbReference type="RefSeq" id="WP_115331078.1">
    <property type="nucleotide sequence ID" value="NZ_CAAAHP010000001.1"/>
</dbReference>
<comment type="similarity">
    <text evidence="1 8">Belongs to the ArgJ family.</text>
</comment>
<evidence type="ECO:0000256" key="6">
    <source>
        <dbReference type="ARBA" id="ARBA00022813"/>
    </source>
</evidence>
<dbReference type="OrthoDB" id="9804242at2"/>
<dbReference type="SUPFAM" id="SSF56266">
    <property type="entry name" value="DmpA/ArgJ-like"/>
    <property type="match status" value="1"/>
</dbReference>
<evidence type="ECO:0000256" key="2">
    <source>
        <dbReference type="ARBA" id="ARBA00011475"/>
    </source>
</evidence>
<dbReference type="EMBL" id="UGOD01000001">
    <property type="protein sequence ID" value="STX51442.1"/>
    <property type="molecule type" value="Genomic_DNA"/>
</dbReference>
<name>A0A378JTE1_9GAMM</name>
<comment type="catalytic activity">
    <reaction evidence="8">
        <text>L-glutamate + acetyl-CoA = N-acetyl-L-glutamate + CoA + H(+)</text>
        <dbReference type="Rhea" id="RHEA:24292"/>
        <dbReference type="ChEBI" id="CHEBI:15378"/>
        <dbReference type="ChEBI" id="CHEBI:29985"/>
        <dbReference type="ChEBI" id="CHEBI:44337"/>
        <dbReference type="ChEBI" id="CHEBI:57287"/>
        <dbReference type="ChEBI" id="CHEBI:57288"/>
        <dbReference type="EC" id="2.3.1.1"/>
    </reaction>
</comment>
<evidence type="ECO:0000256" key="4">
    <source>
        <dbReference type="ARBA" id="ARBA00022605"/>
    </source>
</evidence>
<dbReference type="Gene3D" id="3.60.70.12">
    <property type="entry name" value="L-amino peptidase D-ALA esterase/amidase"/>
    <property type="match status" value="1"/>
</dbReference>
<feature type="binding site" evidence="8">
    <location>
        <position position="187"/>
    </location>
    <ligand>
        <name>substrate</name>
    </ligand>
</feature>
<reference evidence="9 10" key="1">
    <citation type="submission" date="2018-06" db="EMBL/GenBank/DDBJ databases">
        <authorList>
            <consortium name="Pathogen Informatics"/>
            <person name="Doyle S."/>
        </authorList>
    </citation>
    <scope>NUCLEOTIDE SEQUENCE [LARGE SCALE GENOMIC DNA]</scope>
    <source>
        <strain evidence="9 10">NCTC13316</strain>
    </source>
</reference>
<feature type="active site" description="Nucleophile" evidence="8">
    <location>
        <position position="187"/>
    </location>
</feature>
<keyword evidence="8" id="KW-0511">Multifunctional enzyme</keyword>
<feature type="binding site" evidence="8">
    <location>
        <position position="395"/>
    </location>
    <ligand>
        <name>substrate</name>
    </ligand>
</feature>
<dbReference type="GO" id="GO:0005737">
    <property type="term" value="C:cytoplasm"/>
    <property type="evidence" value="ECO:0007669"/>
    <property type="project" value="UniProtKB-SubCell"/>
</dbReference>
<evidence type="ECO:0000256" key="7">
    <source>
        <dbReference type="ARBA" id="ARBA00023315"/>
    </source>
</evidence>
<dbReference type="Gene3D" id="3.10.20.340">
    <property type="entry name" value="ArgJ beta chain, C-terminal domain"/>
    <property type="match status" value="1"/>
</dbReference>
<evidence type="ECO:0000313" key="10">
    <source>
        <dbReference type="Proteomes" id="UP000254794"/>
    </source>
</evidence>
<dbReference type="Proteomes" id="UP000254794">
    <property type="component" value="Unassembled WGS sequence"/>
</dbReference>
<keyword evidence="8" id="KW-0963">Cytoplasm</keyword>
<feature type="site" description="Involved in the stabilization of negative charge on the oxyanion by the formation of the oxyanion hole" evidence="8">
    <location>
        <position position="115"/>
    </location>
</feature>
<keyword evidence="7 8" id="KW-0012">Acyltransferase</keyword>
<keyword evidence="10" id="KW-1185">Reference proteome</keyword>
<feature type="binding site" evidence="8">
    <location>
        <position position="150"/>
    </location>
    <ligand>
        <name>substrate</name>
    </ligand>
</feature>
<evidence type="ECO:0000313" key="9">
    <source>
        <dbReference type="EMBL" id="STX51442.1"/>
    </source>
</evidence>
<dbReference type="InterPro" id="IPR016117">
    <property type="entry name" value="ArgJ-like_dom_sf"/>
</dbReference>
<dbReference type="EC" id="2.3.1.35" evidence="8"/>
<dbReference type="AlphaFoldDB" id="A0A378JTE1"/>
<keyword evidence="5 8" id="KW-0808">Transferase</keyword>
<proteinExistence type="inferred from homology"/>
<comment type="pathway">
    <text evidence="8">Amino-acid biosynthesis; L-arginine biosynthesis; N(2)-acetyl-L-ornithine from L-glutamate: step 1/4.</text>
</comment>
<organism evidence="9 10">
    <name type="scientific">Legionella busanensis</name>
    <dbReference type="NCBI Taxonomy" id="190655"/>
    <lineage>
        <taxon>Bacteria</taxon>
        <taxon>Pseudomonadati</taxon>
        <taxon>Pseudomonadota</taxon>
        <taxon>Gammaproteobacteria</taxon>
        <taxon>Legionellales</taxon>
        <taxon>Legionellaceae</taxon>
        <taxon>Legionella</taxon>
    </lineage>
</organism>
<keyword evidence="3 8" id="KW-0055">Arginine biosynthesis</keyword>
<feature type="site" description="Involved in the stabilization of negative charge on the oxyanion by the formation of the oxyanion hole" evidence="8">
    <location>
        <position position="114"/>
    </location>
</feature>
<dbReference type="UniPathway" id="UPA00068">
    <property type="reaction ID" value="UER00106"/>
</dbReference>
<dbReference type="GO" id="GO:0004358">
    <property type="term" value="F:L-glutamate N-acetyltransferase activity, acting on acetyl-L-ornithine as donor"/>
    <property type="evidence" value="ECO:0007669"/>
    <property type="project" value="UniProtKB-UniRule"/>
</dbReference>
<feature type="binding site" evidence="8">
    <location>
        <position position="400"/>
    </location>
    <ligand>
        <name>substrate</name>
    </ligand>
</feature>
<feature type="chain" id="PRO_5023531755" description="Arginine biosynthesis bifunctional protein ArgJ alpha chain" evidence="8">
    <location>
        <begin position="1"/>
        <end position="186"/>
    </location>
</feature>
<dbReference type="GO" id="GO:0006526">
    <property type="term" value="P:L-arginine biosynthetic process"/>
    <property type="evidence" value="ECO:0007669"/>
    <property type="project" value="UniProtKB-UniRule"/>
</dbReference>
<evidence type="ECO:0000256" key="1">
    <source>
        <dbReference type="ARBA" id="ARBA00006774"/>
    </source>
</evidence>
<dbReference type="HAMAP" id="MF_01106">
    <property type="entry name" value="ArgJ"/>
    <property type="match status" value="1"/>
</dbReference>